<dbReference type="PANTHER" id="PTHR43304">
    <property type="entry name" value="PHYTOCHROME-LIKE PROTEIN CPH1"/>
    <property type="match status" value="1"/>
</dbReference>
<evidence type="ECO:0000313" key="8">
    <source>
        <dbReference type="EMBL" id="KUJ57708.1"/>
    </source>
</evidence>
<name>A0A101CK53_9FLAO</name>
<comment type="catalytic activity">
    <reaction evidence="1">
        <text>ATP + protein L-histidine = ADP + protein N-phospho-L-histidine.</text>
        <dbReference type="EC" id="2.7.13.3"/>
    </reaction>
</comment>
<proteinExistence type="predicted"/>
<protein>
    <recommendedName>
        <fullName evidence="2">histidine kinase</fullName>
        <ecNumber evidence="2">2.7.13.3</ecNumber>
    </recommendedName>
</protein>
<sequence length="500" mass="58346">MHFDFSKSVNRSPFKNGIFATEKRIRFFHYFVLMGNVSIPRFLFKTVCIFNLLLISQMIPFFNKIYLLRIINNGSHNYKSIAEKNKIQILNTISICIFFLTLLVTAVYLIYGFYWMVLLNGIIFFIYFLNKKFLKKGYFLLAKVFGLQGVIAYLFLCGVFYGYPITLTHYYTIPIIVCLFIFSAKEVHYMIFFIIQLISLFFIQALYPDHLFSVSFNILSPERKELLNVIFLLTMSIFLLCLVFLIVFIVDIQEQKLKKLKARLFLVKKTLKVQNNELQTFGLAATHSLKTPLFIINSFLNKIENNVQNKKGHLHDYYFSLIKESNQLNEKYSSDLISYLSIYNTVRNSEVINLRQFIEKCYEIYKVKYKEARIINQVEDMTIISNPLLLEIIIQNMVENALKYNVSEVPEIKIYATKQKTALSVFFEDNGIGISKDYVQKIFDPFNRINEIETSAGSGLGLTISKFAAFKMNATLDLHYSSKAKGSIFKLDFTDENESY</sequence>
<comment type="caution">
    <text evidence="8">The sequence shown here is derived from an EMBL/GenBank/DDBJ whole genome shotgun (WGS) entry which is preliminary data.</text>
</comment>
<feature type="transmembrane region" description="Helical" evidence="6">
    <location>
        <begin position="161"/>
        <end position="182"/>
    </location>
</feature>
<evidence type="ECO:0000313" key="9">
    <source>
        <dbReference type="Proteomes" id="UP000054388"/>
    </source>
</evidence>
<dbReference type="PANTHER" id="PTHR43304:SF1">
    <property type="entry name" value="PAC DOMAIN-CONTAINING PROTEIN"/>
    <property type="match status" value="1"/>
</dbReference>
<evidence type="ECO:0000256" key="4">
    <source>
        <dbReference type="ARBA" id="ARBA00022679"/>
    </source>
</evidence>
<keyword evidence="6" id="KW-0812">Transmembrane</keyword>
<dbReference type="InterPro" id="IPR003594">
    <property type="entry name" value="HATPase_dom"/>
</dbReference>
<dbReference type="InterPro" id="IPR036890">
    <property type="entry name" value="HATPase_C_sf"/>
</dbReference>
<evidence type="ECO:0000256" key="1">
    <source>
        <dbReference type="ARBA" id="ARBA00000085"/>
    </source>
</evidence>
<feature type="domain" description="Histidine kinase" evidence="7">
    <location>
        <begin position="284"/>
        <end position="497"/>
    </location>
</feature>
<evidence type="ECO:0000256" key="5">
    <source>
        <dbReference type="ARBA" id="ARBA00022777"/>
    </source>
</evidence>
<gene>
    <name evidence="8" type="ORF">AR686_02835</name>
</gene>
<dbReference type="InterPro" id="IPR005467">
    <property type="entry name" value="His_kinase_dom"/>
</dbReference>
<accession>A0A101CK53</accession>
<evidence type="ECO:0000256" key="6">
    <source>
        <dbReference type="SAM" id="Phobius"/>
    </source>
</evidence>
<keyword evidence="5" id="KW-0418">Kinase</keyword>
<organism evidence="8 9">
    <name type="scientific">Chryseobacterium aquaticum subsp. greenlandense</name>
    <dbReference type="NCBI Taxonomy" id="345663"/>
    <lineage>
        <taxon>Bacteria</taxon>
        <taxon>Pseudomonadati</taxon>
        <taxon>Bacteroidota</taxon>
        <taxon>Flavobacteriia</taxon>
        <taxon>Flavobacteriales</taxon>
        <taxon>Weeksellaceae</taxon>
        <taxon>Chryseobacterium group</taxon>
        <taxon>Chryseobacterium</taxon>
    </lineage>
</organism>
<dbReference type="InterPro" id="IPR004358">
    <property type="entry name" value="Sig_transdc_His_kin-like_C"/>
</dbReference>
<keyword evidence="6" id="KW-0472">Membrane</keyword>
<feature type="transmembrane region" description="Helical" evidence="6">
    <location>
        <begin position="89"/>
        <end position="107"/>
    </location>
</feature>
<evidence type="ECO:0000259" key="7">
    <source>
        <dbReference type="PROSITE" id="PS50109"/>
    </source>
</evidence>
<dbReference type="Gene3D" id="3.30.565.10">
    <property type="entry name" value="Histidine kinase-like ATPase, C-terminal domain"/>
    <property type="match status" value="1"/>
</dbReference>
<dbReference type="EC" id="2.7.13.3" evidence="2"/>
<dbReference type="GO" id="GO:0004673">
    <property type="term" value="F:protein histidine kinase activity"/>
    <property type="evidence" value="ECO:0007669"/>
    <property type="project" value="UniProtKB-EC"/>
</dbReference>
<dbReference type="PRINTS" id="PR00344">
    <property type="entry name" value="BCTRLSENSOR"/>
</dbReference>
<dbReference type="SUPFAM" id="SSF55874">
    <property type="entry name" value="ATPase domain of HSP90 chaperone/DNA topoisomerase II/histidine kinase"/>
    <property type="match status" value="1"/>
</dbReference>
<dbReference type="AlphaFoldDB" id="A0A101CK53"/>
<dbReference type="EMBL" id="LMAI01000002">
    <property type="protein sequence ID" value="KUJ57708.1"/>
    <property type="molecule type" value="Genomic_DNA"/>
</dbReference>
<dbReference type="Pfam" id="PF02518">
    <property type="entry name" value="HATPase_c"/>
    <property type="match status" value="1"/>
</dbReference>
<feature type="transmembrane region" description="Helical" evidence="6">
    <location>
        <begin position="113"/>
        <end position="130"/>
    </location>
</feature>
<feature type="transmembrane region" description="Helical" evidence="6">
    <location>
        <begin position="137"/>
        <end position="155"/>
    </location>
</feature>
<evidence type="ECO:0000256" key="2">
    <source>
        <dbReference type="ARBA" id="ARBA00012438"/>
    </source>
</evidence>
<keyword evidence="6" id="KW-1133">Transmembrane helix</keyword>
<dbReference type="Proteomes" id="UP000054388">
    <property type="component" value="Unassembled WGS sequence"/>
</dbReference>
<keyword evidence="3" id="KW-0597">Phosphoprotein</keyword>
<dbReference type="InterPro" id="IPR052162">
    <property type="entry name" value="Sensor_kinase/Photoreceptor"/>
</dbReference>
<dbReference type="PROSITE" id="PS50109">
    <property type="entry name" value="HIS_KIN"/>
    <property type="match status" value="1"/>
</dbReference>
<reference evidence="8 9" key="1">
    <citation type="submission" date="2015-10" db="EMBL/GenBank/DDBJ databases">
        <title>Genome sequence of Chryseobacterium greenlandense.</title>
        <authorList>
            <person name="Newman J."/>
            <person name="Fischer K."/>
            <person name="Miller J."/>
        </authorList>
    </citation>
    <scope>NUCLEOTIDE SEQUENCE [LARGE SCALE GENOMIC DNA]</scope>
    <source>
        <strain evidence="8 9">UMB34</strain>
    </source>
</reference>
<feature type="transmembrane region" description="Helical" evidence="6">
    <location>
        <begin position="189"/>
        <end position="207"/>
    </location>
</feature>
<feature type="transmembrane region" description="Helical" evidence="6">
    <location>
        <begin position="227"/>
        <end position="250"/>
    </location>
</feature>
<evidence type="ECO:0000256" key="3">
    <source>
        <dbReference type="ARBA" id="ARBA00022553"/>
    </source>
</evidence>
<dbReference type="CDD" id="cd00075">
    <property type="entry name" value="HATPase"/>
    <property type="match status" value="1"/>
</dbReference>
<keyword evidence="4" id="KW-0808">Transferase</keyword>
<dbReference type="SMART" id="SM00387">
    <property type="entry name" value="HATPase_c"/>
    <property type="match status" value="1"/>
</dbReference>